<dbReference type="CDD" id="cd00090">
    <property type="entry name" value="HTH_ARSR"/>
    <property type="match status" value="1"/>
</dbReference>
<dbReference type="GO" id="GO:0003700">
    <property type="term" value="F:DNA-binding transcription factor activity"/>
    <property type="evidence" value="ECO:0007669"/>
    <property type="project" value="InterPro"/>
</dbReference>
<dbReference type="SUPFAM" id="SSF46785">
    <property type="entry name" value="Winged helix' DNA-binding domain"/>
    <property type="match status" value="1"/>
</dbReference>
<organism evidence="3 4">
    <name type="scientific">Isosphaera pallida (strain ATCC 43644 / DSM 9630 / IS1B)</name>
    <dbReference type="NCBI Taxonomy" id="575540"/>
    <lineage>
        <taxon>Bacteria</taxon>
        <taxon>Pseudomonadati</taxon>
        <taxon>Planctomycetota</taxon>
        <taxon>Planctomycetia</taxon>
        <taxon>Isosphaerales</taxon>
        <taxon>Isosphaeraceae</taxon>
        <taxon>Isosphaera</taxon>
    </lineage>
</organism>
<dbReference type="Proteomes" id="UP000008631">
    <property type="component" value="Chromosome"/>
</dbReference>
<dbReference type="eggNOG" id="COG1846">
    <property type="taxonomic scope" value="Bacteria"/>
</dbReference>
<protein>
    <recommendedName>
        <fullName evidence="2">HTH marR-type domain-containing protein</fullName>
    </recommendedName>
</protein>
<dbReference type="Pfam" id="PF12802">
    <property type="entry name" value="MarR_2"/>
    <property type="match status" value="1"/>
</dbReference>
<accession>E8R1W5</accession>
<dbReference type="EMBL" id="CP002353">
    <property type="protein sequence ID" value="ADV61387.1"/>
    <property type="molecule type" value="Genomic_DNA"/>
</dbReference>
<feature type="region of interest" description="Disordered" evidence="1">
    <location>
        <begin position="1"/>
        <end position="42"/>
    </location>
</feature>
<dbReference type="Gene3D" id="1.10.10.10">
    <property type="entry name" value="Winged helix-like DNA-binding domain superfamily/Winged helix DNA-binding domain"/>
    <property type="match status" value="1"/>
</dbReference>
<reference evidence="3 4" key="2">
    <citation type="journal article" date="2011" name="Stand. Genomic Sci.">
        <title>Complete genome sequence of Isosphaera pallida type strain (IS1B).</title>
        <authorList>
            <consortium name="US DOE Joint Genome Institute (JGI-PGF)"/>
            <person name="Goker M."/>
            <person name="Cleland D."/>
            <person name="Saunders E."/>
            <person name="Lapidus A."/>
            <person name="Nolan M."/>
            <person name="Lucas S."/>
            <person name="Hammon N."/>
            <person name="Deshpande S."/>
            <person name="Cheng J.F."/>
            <person name="Tapia R."/>
            <person name="Han C."/>
            <person name="Goodwin L."/>
            <person name="Pitluck S."/>
            <person name="Liolios K."/>
            <person name="Pagani I."/>
            <person name="Ivanova N."/>
            <person name="Mavromatis K."/>
            <person name="Pati A."/>
            <person name="Chen A."/>
            <person name="Palaniappan K."/>
            <person name="Land M."/>
            <person name="Hauser L."/>
            <person name="Chang Y.J."/>
            <person name="Jeffries C.D."/>
            <person name="Detter J.C."/>
            <person name="Beck B."/>
            <person name="Woyke T."/>
            <person name="Bristow J."/>
            <person name="Eisen J.A."/>
            <person name="Markowitz V."/>
            <person name="Hugenholtz P."/>
            <person name="Kyrpides N.C."/>
            <person name="Klenk H.P."/>
        </authorList>
    </citation>
    <scope>NUCLEOTIDE SEQUENCE [LARGE SCALE GENOMIC DNA]</scope>
    <source>
        <strain evidence="4">ATCC 43644 / DSM 9630 / IS1B</strain>
    </source>
</reference>
<dbReference type="InterPro" id="IPR036388">
    <property type="entry name" value="WH-like_DNA-bd_sf"/>
</dbReference>
<dbReference type="InterPro" id="IPR036390">
    <property type="entry name" value="WH_DNA-bd_sf"/>
</dbReference>
<dbReference type="AlphaFoldDB" id="E8R1W5"/>
<dbReference type="InterPro" id="IPR011991">
    <property type="entry name" value="ArsR-like_HTH"/>
</dbReference>
<proteinExistence type="predicted"/>
<gene>
    <name evidence="3" type="ordered locus">Isop_0796</name>
</gene>
<dbReference type="InParanoid" id="E8R1W5"/>
<feature type="compositionally biased region" description="Polar residues" evidence="1">
    <location>
        <begin position="1"/>
        <end position="14"/>
    </location>
</feature>
<name>E8R1W5_ISOPI</name>
<dbReference type="STRING" id="575540.Isop_0796"/>
<dbReference type="HOGENOM" id="CLU_153642_1_0_0"/>
<evidence type="ECO:0000313" key="4">
    <source>
        <dbReference type="Proteomes" id="UP000008631"/>
    </source>
</evidence>
<feature type="domain" description="HTH marR-type" evidence="2">
    <location>
        <begin position="51"/>
        <end position="101"/>
    </location>
</feature>
<evidence type="ECO:0000259" key="2">
    <source>
        <dbReference type="Pfam" id="PF12802"/>
    </source>
</evidence>
<dbReference type="InterPro" id="IPR000835">
    <property type="entry name" value="HTH_MarR-typ"/>
</dbReference>
<evidence type="ECO:0000256" key="1">
    <source>
        <dbReference type="SAM" id="MobiDB-lite"/>
    </source>
</evidence>
<dbReference type="RefSeq" id="WP_013563676.1">
    <property type="nucleotide sequence ID" value="NC_014962.1"/>
</dbReference>
<evidence type="ECO:0000313" key="3">
    <source>
        <dbReference type="EMBL" id="ADV61387.1"/>
    </source>
</evidence>
<reference key="1">
    <citation type="submission" date="2010-11" db="EMBL/GenBank/DDBJ databases">
        <title>The complete sequence of chromosome of Isophaera pallida ATCC 43644.</title>
        <authorList>
            <consortium name="US DOE Joint Genome Institute (JGI-PGF)"/>
            <person name="Lucas S."/>
            <person name="Copeland A."/>
            <person name="Lapidus A."/>
            <person name="Bruce D."/>
            <person name="Goodwin L."/>
            <person name="Pitluck S."/>
            <person name="Kyrpides N."/>
            <person name="Mavromatis K."/>
            <person name="Pagani I."/>
            <person name="Ivanova N."/>
            <person name="Saunders E."/>
            <person name="Brettin T."/>
            <person name="Detter J.C."/>
            <person name="Han C."/>
            <person name="Tapia R."/>
            <person name="Land M."/>
            <person name="Hauser L."/>
            <person name="Markowitz V."/>
            <person name="Cheng J.-F."/>
            <person name="Hugenholtz P."/>
            <person name="Woyke T."/>
            <person name="Wu D."/>
            <person name="Eisen J.A."/>
        </authorList>
    </citation>
    <scope>NUCLEOTIDE SEQUENCE</scope>
    <source>
        <strain>ATCC 43644</strain>
    </source>
</reference>
<dbReference type="KEGG" id="ipa:Isop_0796"/>
<dbReference type="OrthoDB" id="371140at2"/>
<feature type="compositionally biased region" description="Low complexity" evidence="1">
    <location>
        <begin position="17"/>
        <end position="36"/>
    </location>
</feature>
<sequence length="133" mass="14854">MISSADQTDCVQPTLTPPASQSPVQSASPASPVQQARGETGSSASWTFLSNHAHVLLVLSRDPDIRVREVAQRVGITERAVQRIIADLEEGHYIERERHGRRNRYRIHAELPLRHPVESHRRVADLIQLILGS</sequence>
<keyword evidence="4" id="KW-1185">Reference proteome</keyword>